<comment type="caution">
    <text evidence="2">The sequence shown here is derived from an EMBL/GenBank/DDBJ whole genome shotgun (WGS) entry which is preliminary data.</text>
</comment>
<keyword evidence="3" id="KW-1185">Reference proteome</keyword>
<feature type="domain" description="Nucleoside phosphorylase" evidence="1">
    <location>
        <begin position="35"/>
        <end position="159"/>
    </location>
</feature>
<dbReference type="Proteomes" id="UP001431634">
    <property type="component" value="Unassembled WGS sequence"/>
</dbReference>
<dbReference type="InterPro" id="IPR035994">
    <property type="entry name" value="Nucleoside_phosphorylase_sf"/>
</dbReference>
<dbReference type="Gene3D" id="3.40.50.1580">
    <property type="entry name" value="Nucleoside phosphorylase domain"/>
    <property type="match status" value="1"/>
</dbReference>
<dbReference type="SUPFAM" id="SSF53167">
    <property type="entry name" value="Purine and uridine phosphorylases"/>
    <property type="match status" value="1"/>
</dbReference>
<organism evidence="2 3">
    <name type="scientific">Commensalibacter oyaizuii</name>
    <dbReference type="NCBI Taxonomy" id="3043873"/>
    <lineage>
        <taxon>Bacteria</taxon>
        <taxon>Pseudomonadati</taxon>
        <taxon>Pseudomonadota</taxon>
        <taxon>Alphaproteobacteria</taxon>
        <taxon>Acetobacterales</taxon>
        <taxon>Acetobacteraceae</taxon>
    </lineage>
</organism>
<evidence type="ECO:0000313" key="2">
    <source>
        <dbReference type="EMBL" id="MDI2091043.1"/>
    </source>
</evidence>
<accession>A0ABT6Q1T3</accession>
<dbReference type="EMBL" id="JASBAO010000001">
    <property type="protein sequence ID" value="MDI2091043.1"/>
    <property type="molecule type" value="Genomic_DNA"/>
</dbReference>
<dbReference type="Pfam" id="PF01048">
    <property type="entry name" value="PNP_UDP_1"/>
    <property type="match status" value="1"/>
</dbReference>
<protein>
    <recommendedName>
        <fullName evidence="1">Nucleoside phosphorylase domain-containing protein</fullName>
    </recommendedName>
</protein>
<dbReference type="CDD" id="cd17768">
    <property type="entry name" value="adenosylhopane_nucleosidase_HpnG-like"/>
    <property type="match status" value="1"/>
</dbReference>
<dbReference type="PANTHER" id="PTHR46832">
    <property type="entry name" value="5'-METHYLTHIOADENOSINE/S-ADENOSYLHOMOCYSTEINE NUCLEOSIDASE"/>
    <property type="match status" value="1"/>
</dbReference>
<dbReference type="PANTHER" id="PTHR46832:SF1">
    <property type="entry name" value="5'-METHYLTHIOADENOSINE_S-ADENOSYLHOMOCYSTEINE NUCLEOSIDASE"/>
    <property type="match status" value="1"/>
</dbReference>
<dbReference type="InterPro" id="IPR000845">
    <property type="entry name" value="Nucleoside_phosphorylase_d"/>
</dbReference>
<dbReference type="RefSeq" id="WP_281448154.1">
    <property type="nucleotide sequence ID" value="NZ_JASBAO010000001.1"/>
</dbReference>
<proteinExistence type="predicted"/>
<name>A0ABT6Q1T3_9PROT</name>
<gene>
    <name evidence="2" type="ORF">QJV27_06635</name>
</gene>
<sequence length="220" mass="23751">MQRIGVLVGMQSEARLARNLYPTAIEASGATMRGAEIALQRLLDTGVDKIVSFGFAAGLDPLIKPGTILLPHTIYVNNKDYVPDLTLRSQLGAEKSQVKIGALLHSDTIITSCAEKEILFQQTGCVAVDMESGIVAQYCEEHQIPFAVLRVVCDSANRDLPPVASLALSNDGHLNISKIIGSLLGNPDQVFDLIKLGADAAIAYWQLNSFVHKMSAFRFG</sequence>
<evidence type="ECO:0000313" key="3">
    <source>
        <dbReference type="Proteomes" id="UP001431634"/>
    </source>
</evidence>
<reference evidence="2" key="1">
    <citation type="submission" date="2023-05" db="EMBL/GenBank/DDBJ databases">
        <title>Whole genome sequence of Commensalibacter sp.</title>
        <authorList>
            <person name="Charoenyingcharoen P."/>
            <person name="Yukphan P."/>
        </authorList>
    </citation>
    <scope>NUCLEOTIDE SEQUENCE</scope>
    <source>
        <strain evidence="2">TBRC 16381</strain>
    </source>
</reference>
<evidence type="ECO:0000259" key="1">
    <source>
        <dbReference type="Pfam" id="PF01048"/>
    </source>
</evidence>